<reference evidence="2 3" key="1">
    <citation type="submission" date="2023-03" db="EMBL/GenBank/DDBJ databases">
        <title>Bacillus Genome Sequencing.</title>
        <authorList>
            <person name="Dunlap C."/>
        </authorList>
    </citation>
    <scope>NUCLEOTIDE SEQUENCE [LARGE SCALE GENOMIC DNA]</scope>
    <source>
        <strain evidence="2 3">BD-525</strain>
    </source>
</reference>
<comment type="caution">
    <text evidence="2">The sequence shown here is derived from an EMBL/GenBank/DDBJ whole genome shotgun (WGS) entry which is preliminary data.</text>
</comment>
<evidence type="ECO:0000313" key="3">
    <source>
        <dbReference type="Proteomes" id="UP001344632"/>
    </source>
</evidence>
<dbReference type="Proteomes" id="UP001344632">
    <property type="component" value="Unassembled WGS sequence"/>
</dbReference>
<dbReference type="PANTHER" id="PTHR43649">
    <property type="entry name" value="ARABINOSE-BINDING PROTEIN-RELATED"/>
    <property type="match status" value="1"/>
</dbReference>
<gene>
    <name evidence="2" type="ORF">P4H66_01235</name>
</gene>
<dbReference type="Gene3D" id="3.40.190.10">
    <property type="entry name" value="Periplasmic binding protein-like II"/>
    <property type="match status" value="2"/>
</dbReference>
<sequence length="538" mass="60140">MNVKGILRPALLLAVTMGVILSGCSKTSSSDEQTAQPTSNFNLTGYPIVKDKLTMKFVISKANQQKKNMDQLKVVQDMEAQTNIHIDWDASEQGYEEKKNLMFASGDLPDAFFGGSSLTDADILKYGTQGLLIPLEKLIDQYAPNIKKLLEENPDIKKVVTAPDGHIYSIPNVITEGANELGEVYFINKTWLDKLGLSVPTTTTEFEQVLKAFKDQDLNGNGKKDEIPFSFSNGNTLNGIFGLFGSFGLPDNSSHVMVQDGKVSYTAITPEFKETIKYLNTLYKEGLIDPEAYTQDRNLYFAKGHSTGGPILGAFTGYNAENVVGSENANNYVPIKPLKGPQGQQIVNMYETLAVSKSGFALTSANKHLEESMRWIDTIYEERHSIEWELGPVGVNFKETNGDKYDFLPTPEGMSYDDFRCSESPCYGGTVAILGDTYKKIELSSKIKTRLEYLDIYQPFMKKFTLPAGMFFTVEDSDRLNVLSTDISTFVKKKQAQWVIDGNIDAEWDGYLAQLKKSGLEEFLQIYQNTYDRFQSIK</sequence>
<keyword evidence="1" id="KW-0732">Signal</keyword>
<dbReference type="InterPro" id="IPR050490">
    <property type="entry name" value="Bact_solute-bd_prot1"/>
</dbReference>
<dbReference type="SUPFAM" id="SSF53850">
    <property type="entry name" value="Periplasmic binding protein-like II"/>
    <property type="match status" value="1"/>
</dbReference>
<accession>A0ABU6GFN1</accession>
<dbReference type="PANTHER" id="PTHR43649:SF33">
    <property type="entry name" value="POLYGALACTURONAN_RHAMNOGALACTURONAN-BINDING PROTEIN YTCQ"/>
    <property type="match status" value="1"/>
</dbReference>
<proteinExistence type="predicted"/>
<protein>
    <submittedName>
        <fullName evidence="2">Extracellular solute-binding protein</fullName>
    </submittedName>
</protein>
<evidence type="ECO:0000256" key="1">
    <source>
        <dbReference type="ARBA" id="ARBA00022729"/>
    </source>
</evidence>
<evidence type="ECO:0000313" key="2">
    <source>
        <dbReference type="EMBL" id="MEC0238494.1"/>
    </source>
</evidence>
<name>A0ABU6GFN1_9BACL</name>
<dbReference type="PROSITE" id="PS51257">
    <property type="entry name" value="PROKAR_LIPOPROTEIN"/>
    <property type="match status" value="1"/>
</dbReference>
<dbReference type="RefSeq" id="WP_326085133.1">
    <property type="nucleotide sequence ID" value="NZ_JARLKZ010000002.1"/>
</dbReference>
<dbReference type="EMBL" id="JARLKZ010000002">
    <property type="protein sequence ID" value="MEC0238494.1"/>
    <property type="molecule type" value="Genomic_DNA"/>
</dbReference>
<keyword evidence="3" id="KW-1185">Reference proteome</keyword>
<organism evidence="2 3">
    <name type="scientific">Paenibacillus dokdonensis</name>
    <dbReference type="NCBI Taxonomy" id="2567944"/>
    <lineage>
        <taxon>Bacteria</taxon>
        <taxon>Bacillati</taxon>
        <taxon>Bacillota</taxon>
        <taxon>Bacilli</taxon>
        <taxon>Bacillales</taxon>
        <taxon>Paenibacillaceae</taxon>
        <taxon>Paenibacillus</taxon>
    </lineage>
</organism>